<feature type="transmembrane region" description="Helical" evidence="1">
    <location>
        <begin position="122"/>
        <end position="138"/>
    </location>
</feature>
<dbReference type="RefSeq" id="WP_285674599.1">
    <property type="nucleotide sequence ID" value="NZ_BSYI01000059.1"/>
</dbReference>
<evidence type="ECO:0000256" key="1">
    <source>
        <dbReference type="SAM" id="Phobius"/>
    </source>
</evidence>
<organism evidence="3 4">
    <name type="scientific">Paralimibaculum aggregatum</name>
    <dbReference type="NCBI Taxonomy" id="3036245"/>
    <lineage>
        <taxon>Bacteria</taxon>
        <taxon>Pseudomonadati</taxon>
        <taxon>Pseudomonadota</taxon>
        <taxon>Alphaproteobacteria</taxon>
        <taxon>Rhodobacterales</taxon>
        <taxon>Paracoccaceae</taxon>
        <taxon>Paralimibaculum</taxon>
    </lineage>
</organism>
<keyword evidence="4" id="KW-1185">Reference proteome</keyword>
<evidence type="ECO:0000313" key="4">
    <source>
        <dbReference type="Proteomes" id="UP001239909"/>
    </source>
</evidence>
<sequence length="162" mass="16531">MRVSRAIGGALAFGVALAAAAGAARLLAPAEWLAAIGIAAAPEKPKTGGWGAAKPAAPAEPEAVPLIDFSVFDWMAWTPQTGAFFLVILAALAVMTGIEVLAPGGAPRQGALGLETTRGDRLFITLLGSAWILLAWLGLMGAPVWGGLAVALAWGVFVFWKA</sequence>
<feature type="signal peptide" evidence="2">
    <location>
        <begin position="1"/>
        <end position="18"/>
    </location>
</feature>
<evidence type="ECO:0000313" key="3">
    <source>
        <dbReference type="EMBL" id="GMG85304.1"/>
    </source>
</evidence>
<evidence type="ECO:0008006" key="5">
    <source>
        <dbReference type="Google" id="ProtNLM"/>
    </source>
</evidence>
<keyword evidence="2" id="KW-0732">Signal</keyword>
<keyword evidence="1" id="KW-0472">Membrane</keyword>
<accession>A0ABQ6LTB3</accession>
<feature type="chain" id="PRO_5046580366" description="DUF2160 domain-containing protein" evidence="2">
    <location>
        <begin position="19"/>
        <end position="162"/>
    </location>
</feature>
<comment type="caution">
    <text evidence="3">The sequence shown here is derived from an EMBL/GenBank/DDBJ whole genome shotgun (WGS) entry which is preliminary data.</text>
</comment>
<proteinExistence type="predicted"/>
<gene>
    <name evidence="3" type="ORF">LNKW23_45230</name>
</gene>
<feature type="transmembrane region" description="Helical" evidence="1">
    <location>
        <begin position="144"/>
        <end position="160"/>
    </location>
</feature>
<keyword evidence="1" id="KW-1133">Transmembrane helix</keyword>
<dbReference type="EMBL" id="BSYI01000059">
    <property type="protein sequence ID" value="GMG85304.1"/>
    <property type="molecule type" value="Genomic_DNA"/>
</dbReference>
<protein>
    <recommendedName>
        <fullName evidence="5">DUF2160 domain-containing protein</fullName>
    </recommendedName>
</protein>
<feature type="transmembrane region" description="Helical" evidence="1">
    <location>
        <begin position="82"/>
        <end position="102"/>
    </location>
</feature>
<dbReference type="Pfam" id="PF09928">
    <property type="entry name" value="DUF2160"/>
    <property type="match status" value="1"/>
</dbReference>
<evidence type="ECO:0000256" key="2">
    <source>
        <dbReference type="SAM" id="SignalP"/>
    </source>
</evidence>
<reference evidence="3 4" key="1">
    <citation type="submission" date="2023-04" db="EMBL/GenBank/DDBJ databases">
        <title>Marinoamorphus aggregata gen. nov., sp. Nov., isolate from tissue of brittle star Ophioplocus japonicus.</title>
        <authorList>
            <person name="Kawano K."/>
            <person name="Sawayama S."/>
            <person name="Nakagawa S."/>
        </authorList>
    </citation>
    <scope>NUCLEOTIDE SEQUENCE [LARGE SCALE GENOMIC DNA]</scope>
    <source>
        <strain evidence="3 4">NKW23</strain>
    </source>
</reference>
<keyword evidence="1" id="KW-0812">Transmembrane</keyword>
<dbReference type="InterPro" id="IPR018678">
    <property type="entry name" value="DUF2160_TM"/>
</dbReference>
<name>A0ABQ6LTB3_9RHOB</name>
<dbReference type="Proteomes" id="UP001239909">
    <property type="component" value="Unassembled WGS sequence"/>
</dbReference>